<dbReference type="EMBL" id="BAAAHD010000006">
    <property type="protein sequence ID" value="GAA0549407.1"/>
    <property type="molecule type" value="Genomic_DNA"/>
</dbReference>
<evidence type="ECO:0000313" key="1">
    <source>
        <dbReference type="EMBL" id="GAA0549407.1"/>
    </source>
</evidence>
<organism evidence="1 2">
    <name type="scientific">Actinomadura livida</name>
    <dbReference type="NCBI Taxonomy" id="79909"/>
    <lineage>
        <taxon>Bacteria</taxon>
        <taxon>Bacillati</taxon>
        <taxon>Actinomycetota</taxon>
        <taxon>Actinomycetes</taxon>
        <taxon>Streptosporangiales</taxon>
        <taxon>Thermomonosporaceae</taxon>
        <taxon>Actinomadura</taxon>
    </lineage>
</organism>
<reference evidence="1 2" key="1">
    <citation type="journal article" date="2019" name="Int. J. Syst. Evol. Microbiol.">
        <title>The Global Catalogue of Microorganisms (GCM) 10K type strain sequencing project: providing services to taxonomists for standard genome sequencing and annotation.</title>
        <authorList>
            <consortium name="The Broad Institute Genomics Platform"/>
            <consortium name="The Broad Institute Genome Sequencing Center for Infectious Disease"/>
            <person name="Wu L."/>
            <person name="Ma J."/>
        </authorList>
    </citation>
    <scope>NUCLEOTIDE SEQUENCE [LARGE SCALE GENOMIC DNA]</scope>
    <source>
        <strain evidence="1 2">JCM 10667</strain>
    </source>
</reference>
<evidence type="ECO:0000313" key="2">
    <source>
        <dbReference type="Proteomes" id="UP001501427"/>
    </source>
</evidence>
<comment type="caution">
    <text evidence="1">The sequence shown here is derived from an EMBL/GenBank/DDBJ whole genome shotgun (WGS) entry which is preliminary data.</text>
</comment>
<accession>A0ABN1DQA7</accession>
<sequence length="178" mass="19435">MRGLLRLRDMSGIGWRPLLSVVLLMGVVWPTVTACTPESGGVAGMTLDRAGRPAVVVAWCPGKAPDSIYLYTSDDLAPEVTIRLQAPAKFPGKMIEVPITSPPVGWTADPPAPVLDSARVYSVYAPVTGSEYTSRGPRFTLGRLRGDGWILVNEYDQEIDRYVDLYIRAADLVRRADC</sequence>
<proteinExistence type="predicted"/>
<name>A0ABN1DQA7_9ACTN</name>
<dbReference type="Proteomes" id="UP001501427">
    <property type="component" value="Unassembled WGS sequence"/>
</dbReference>
<keyword evidence="2" id="KW-1185">Reference proteome</keyword>
<dbReference type="PROSITE" id="PS51257">
    <property type="entry name" value="PROKAR_LIPOPROTEIN"/>
    <property type="match status" value="1"/>
</dbReference>
<gene>
    <name evidence="1" type="ORF">GCM10009546_09290</name>
</gene>
<protein>
    <submittedName>
        <fullName evidence="1">Uncharacterized protein</fullName>
    </submittedName>
</protein>